<sequence length="350" mass="40533">MKPSNRLRRPFIPTLAAIITRYVSEVSIRKKGAEAERSIARVWLGTRLAGRPIDRIRNTDLIELRDEWLKDKAAATVVRRLAFLSHVFTVLRKDWGWTELANPAQLVRRPSVADSRDRRIFDQIKLRGVSEGECPRNELQWIIQSSRSLEMPTIAVLASETSMRRSEICGIYREHIDLVHGVVKLFNTKNGTSREVPLSPFAKETLRVYLTGKPLRGKVFTMAPGSVTRAFIRARQRAREKYESLCSKYGRRANPSYFIDLRLHDLRHESTSVLATIFDPHDMAKINGQKDLRMVMRYYHPRGRELAQKLARSPRGRRQLATLKAQRLEQRLLRHPMFDIPTNDHTHALK</sequence>
<dbReference type="PROSITE" id="PS51898">
    <property type="entry name" value="TYR_RECOMBINASE"/>
    <property type="match status" value="1"/>
</dbReference>
<evidence type="ECO:0000256" key="1">
    <source>
        <dbReference type="ARBA" id="ARBA00022908"/>
    </source>
</evidence>
<gene>
    <name evidence="5" type="ORF">IXC47_04475</name>
</gene>
<dbReference type="SUPFAM" id="SSF56349">
    <property type="entry name" value="DNA breaking-rejoining enzymes"/>
    <property type="match status" value="1"/>
</dbReference>
<name>A0ABS0EPZ7_9BURK</name>
<protein>
    <submittedName>
        <fullName evidence="5">Tyrosine-type recombinase/integrase</fullName>
    </submittedName>
</protein>
<dbReference type="PANTHER" id="PTHR30349:SF94">
    <property type="entry name" value="INTEGRASE_RECOMBINASE HI_1414-RELATED"/>
    <property type="match status" value="1"/>
</dbReference>
<evidence type="ECO:0000256" key="2">
    <source>
        <dbReference type="ARBA" id="ARBA00023125"/>
    </source>
</evidence>
<dbReference type="EMBL" id="JADOEL010000003">
    <property type="protein sequence ID" value="MBF8176935.1"/>
    <property type="molecule type" value="Genomic_DNA"/>
</dbReference>
<feature type="domain" description="Tyr recombinase" evidence="4">
    <location>
        <begin position="125"/>
        <end position="311"/>
    </location>
</feature>
<reference evidence="5 6" key="1">
    <citation type="submission" date="2020-11" db="EMBL/GenBank/DDBJ databases">
        <title>WGS of Herminiimonas contaminans strain Marseille-Q4544 isolated from planarians Schmidtea mediterranea.</title>
        <authorList>
            <person name="Kangale L."/>
        </authorList>
    </citation>
    <scope>NUCLEOTIDE SEQUENCE [LARGE SCALE GENOMIC DNA]</scope>
    <source>
        <strain evidence="5 6">Marseille-Q4544</strain>
    </source>
</reference>
<dbReference type="InterPro" id="IPR011010">
    <property type="entry name" value="DNA_brk_join_enz"/>
</dbReference>
<dbReference type="InterPro" id="IPR010998">
    <property type="entry name" value="Integrase_recombinase_N"/>
</dbReference>
<evidence type="ECO:0000256" key="3">
    <source>
        <dbReference type="ARBA" id="ARBA00023172"/>
    </source>
</evidence>
<proteinExistence type="predicted"/>
<dbReference type="Gene3D" id="1.10.443.10">
    <property type="entry name" value="Intergrase catalytic core"/>
    <property type="match status" value="1"/>
</dbReference>
<keyword evidence="3" id="KW-0233">DNA recombination</keyword>
<evidence type="ECO:0000313" key="6">
    <source>
        <dbReference type="Proteomes" id="UP000657372"/>
    </source>
</evidence>
<dbReference type="Pfam" id="PF00589">
    <property type="entry name" value="Phage_integrase"/>
    <property type="match status" value="1"/>
</dbReference>
<evidence type="ECO:0000313" key="5">
    <source>
        <dbReference type="EMBL" id="MBF8176935.1"/>
    </source>
</evidence>
<evidence type="ECO:0000259" key="4">
    <source>
        <dbReference type="PROSITE" id="PS51898"/>
    </source>
</evidence>
<accession>A0ABS0EPZ7</accession>
<dbReference type="InterPro" id="IPR050090">
    <property type="entry name" value="Tyrosine_recombinase_XerCD"/>
</dbReference>
<keyword evidence="2" id="KW-0238">DNA-binding</keyword>
<dbReference type="Gene3D" id="1.10.150.130">
    <property type="match status" value="1"/>
</dbReference>
<dbReference type="PANTHER" id="PTHR30349">
    <property type="entry name" value="PHAGE INTEGRASE-RELATED"/>
    <property type="match status" value="1"/>
</dbReference>
<dbReference type="Proteomes" id="UP000657372">
    <property type="component" value="Unassembled WGS sequence"/>
</dbReference>
<dbReference type="RefSeq" id="WP_195874839.1">
    <property type="nucleotide sequence ID" value="NZ_JADOEL010000003.1"/>
</dbReference>
<keyword evidence="1" id="KW-0229">DNA integration</keyword>
<organism evidence="5 6">
    <name type="scientific">Herminiimonas contaminans</name>
    <dbReference type="NCBI Taxonomy" id="1111140"/>
    <lineage>
        <taxon>Bacteria</taxon>
        <taxon>Pseudomonadati</taxon>
        <taxon>Pseudomonadota</taxon>
        <taxon>Betaproteobacteria</taxon>
        <taxon>Burkholderiales</taxon>
        <taxon>Oxalobacteraceae</taxon>
        <taxon>Herminiimonas</taxon>
    </lineage>
</organism>
<keyword evidence="6" id="KW-1185">Reference proteome</keyword>
<dbReference type="InterPro" id="IPR013762">
    <property type="entry name" value="Integrase-like_cat_sf"/>
</dbReference>
<dbReference type="InterPro" id="IPR002104">
    <property type="entry name" value="Integrase_catalytic"/>
</dbReference>
<comment type="caution">
    <text evidence="5">The sequence shown here is derived from an EMBL/GenBank/DDBJ whole genome shotgun (WGS) entry which is preliminary data.</text>
</comment>